<dbReference type="InterPro" id="IPR020084">
    <property type="entry name" value="NUDIX_hydrolase_CS"/>
</dbReference>
<evidence type="ECO:0000256" key="1">
    <source>
        <dbReference type="ARBA" id="ARBA00022801"/>
    </source>
</evidence>
<dbReference type="EMBL" id="MSCL01000001">
    <property type="protein sequence ID" value="PQJ74702.1"/>
    <property type="molecule type" value="Genomic_DNA"/>
</dbReference>
<keyword evidence="4" id="KW-1185">Reference proteome</keyword>
<comment type="caution">
    <text evidence="3">The sequence shown here is derived from an EMBL/GenBank/DDBJ whole genome shotgun (WGS) entry which is preliminary data.</text>
</comment>
<evidence type="ECO:0000313" key="4">
    <source>
        <dbReference type="Proteomes" id="UP000237608"/>
    </source>
</evidence>
<name>A0A2S7WBT4_9FLAO</name>
<dbReference type="GO" id="GO:0016787">
    <property type="term" value="F:hydrolase activity"/>
    <property type="evidence" value="ECO:0007669"/>
    <property type="project" value="UniProtKB-KW"/>
</dbReference>
<dbReference type="PANTHER" id="PTHR10885">
    <property type="entry name" value="ISOPENTENYL-DIPHOSPHATE DELTA-ISOMERASE"/>
    <property type="match status" value="1"/>
</dbReference>
<reference evidence="3 4" key="1">
    <citation type="submission" date="2016-12" db="EMBL/GenBank/DDBJ databases">
        <title>Trade-off between light-utilization and light-protection in marine flavobacteria.</title>
        <authorList>
            <person name="Kumagai Y."/>
            <person name="Yoshizawa S."/>
            <person name="Kogure K."/>
            <person name="Iwasaki W."/>
        </authorList>
    </citation>
    <scope>NUCLEOTIDE SEQUENCE [LARGE SCALE GENOMIC DNA]</scope>
    <source>
        <strain evidence="3 4">KCTC 22729</strain>
    </source>
</reference>
<accession>A0A2S7WBT4</accession>
<keyword evidence="1 3" id="KW-0378">Hydrolase</keyword>
<dbReference type="PROSITE" id="PS00893">
    <property type="entry name" value="NUDIX_BOX"/>
    <property type="match status" value="1"/>
</dbReference>
<dbReference type="RefSeq" id="WP_105045850.1">
    <property type="nucleotide sequence ID" value="NZ_CP150662.1"/>
</dbReference>
<proteinExistence type="predicted"/>
<protein>
    <submittedName>
        <fullName evidence="3">Hydrolase</fullName>
    </submittedName>
</protein>
<dbReference type="CDD" id="cd04692">
    <property type="entry name" value="NUDIX_Hydrolase"/>
    <property type="match status" value="1"/>
</dbReference>
<gene>
    <name evidence="3" type="ORF">BTO13_05270</name>
</gene>
<dbReference type="PANTHER" id="PTHR10885:SF20">
    <property type="entry name" value="NUDIX HYDROLASE DOMAIN-CONTAINING PROTEIN"/>
    <property type="match status" value="1"/>
</dbReference>
<dbReference type="GO" id="GO:0004452">
    <property type="term" value="F:isopentenyl-diphosphate delta-isomerase activity"/>
    <property type="evidence" value="ECO:0007669"/>
    <property type="project" value="TreeGrafter"/>
</dbReference>
<dbReference type="Pfam" id="PF00293">
    <property type="entry name" value="NUDIX"/>
    <property type="match status" value="1"/>
</dbReference>
<sequence>MDELIDILTPEGKPTGKVALKSEAHKNGWFHATVHIWLYTKDNQILLQKRALTKKVFPGLWDISVAGHIAAGESILEAAIREVDEELGLKINASDLKKIGTRIHQVSHANGIQDNEHHHVFISELKVPINQLSIQKEEVDAIQLFDLTVLKNTKNLENVLLSRFHEYYCSVYESIVKYIS</sequence>
<dbReference type="GO" id="GO:0005737">
    <property type="term" value="C:cytoplasm"/>
    <property type="evidence" value="ECO:0007669"/>
    <property type="project" value="TreeGrafter"/>
</dbReference>
<dbReference type="SUPFAM" id="SSF55811">
    <property type="entry name" value="Nudix"/>
    <property type="match status" value="1"/>
</dbReference>
<dbReference type="InterPro" id="IPR000086">
    <property type="entry name" value="NUDIX_hydrolase_dom"/>
</dbReference>
<dbReference type="OrthoDB" id="9786032at2"/>
<organism evidence="3 4">
    <name type="scientific">Polaribacter gangjinensis</name>
    <dbReference type="NCBI Taxonomy" id="574710"/>
    <lineage>
        <taxon>Bacteria</taxon>
        <taxon>Pseudomonadati</taxon>
        <taxon>Bacteroidota</taxon>
        <taxon>Flavobacteriia</taxon>
        <taxon>Flavobacteriales</taxon>
        <taxon>Flavobacteriaceae</taxon>
    </lineage>
</organism>
<dbReference type="Gene3D" id="3.90.79.10">
    <property type="entry name" value="Nucleoside Triphosphate Pyrophosphohydrolase"/>
    <property type="match status" value="1"/>
</dbReference>
<dbReference type="InterPro" id="IPR015797">
    <property type="entry name" value="NUDIX_hydrolase-like_dom_sf"/>
</dbReference>
<dbReference type="AlphaFoldDB" id="A0A2S7WBT4"/>
<dbReference type="Proteomes" id="UP000237608">
    <property type="component" value="Unassembled WGS sequence"/>
</dbReference>
<feature type="domain" description="Nudix hydrolase" evidence="2">
    <location>
        <begin position="29"/>
        <end position="166"/>
    </location>
</feature>
<dbReference type="PROSITE" id="PS51462">
    <property type="entry name" value="NUDIX"/>
    <property type="match status" value="1"/>
</dbReference>
<dbReference type="GO" id="GO:0009240">
    <property type="term" value="P:isopentenyl diphosphate biosynthetic process"/>
    <property type="evidence" value="ECO:0007669"/>
    <property type="project" value="TreeGrafter"/>
</dbReference>
<evidence type="ECO:0000259" key="2">
    <source>
        <dbReference type="PROSITE" id="PS51462"/>
    </source>
</evidence>
<evidence type="ECO:0000313" key="3">
    <source>
        <dbReference type="EMBL" id="PQJ74702.1"/>
    </source>
</evidence>